<proteinExistence type="predicted"/>
<dbReference type="InterPro" id="IPR044736">
    <property type="entry name" value="Gid1/RanBPM/SPLA_SPRY"/>
</dbReference>
<reference evidence="4" key="2">
    <citation type="submission" date="2019-06" db="EMBL/GenBank/DDBJ databases">
        <title>Genomics analysis of Aphanomyces spp. identifies a new class of oomycete effector associated with host adaptation.</title>
        <authorList>
            <person name="Gaulin E."/>
        </authorList>
    </citation>
    <scope>NUCLEOTIDE SEQUENCE</scope>
    <source>
        <strain evidence="4">CBS 578.67</strain>
    </source>
</reference>
<evidence type="ECO:0000259" key="3">
    <source>
        <dbReference type="PROSITE" id="PS50188"/>
    </source>
</evidence>
<dbReference type="AlphaFoldDB" id="A0A485K6C5"/>
<dbReference type="InterPro" id="IPR043136">
    <property type="entry name" value="B30.2/SPRY_sf"/>
</dbReference>
<dbReference type="Gene3D" id="1.20.1280.50">
    <property type="match status" value="1"/>
</dbReference>
<dbReference type="SUPFAM" id="SSF49899">
    <property type="entry name" value="Concanavalin A-like lectins/glucanases"/>
    <property type="match status" value="1"/>
</dbReference>
<dbReference type="InterPro" id="IPR001810">
    <property type="entry name" value="F-box_dom"/>
</dbReference>
<dbReference type="SMART" id="SM00449">
    <property type="entry name" value="SPRY"/>
    <property type="match status" value="1"/>
</dbReference>
<dbReference type="InterPro" id="IPR001870">
    <property type="entry name" value="B30.2/SPRY"/>
</dbReference>
<name>A0A485K6C5_9STRA</name>
<evidence type="ECO:0000259" key="2">
    <source>
        <dbReference type="PROSITE" id="PS50181"/>
    </source>
</evidence>
<dbReference type="InterPro" id="IPR003877">
    <property type="entry name" value="SPRY_dom"/>
</dbReference>
<feature type="domain" description="F-box" evidence="2">
    <location>
        <begin position="1"/>
        <end position="46"/>
    </location>
</feature>
<dbReference type="SUPFAM" id="SSF81383">
    <property type="entry name" value="F-box domain"/>
    <property type="match status" value="1"/>
</dbReference>
<dbReference type="PROSITE" id="PS50188">
    <property type="entry name" value="B302_SPRY"/>
    <property type="match status" value="1"/>
</dbReference>
<evidence type="ECO:0000313" key="5">
    <source>
        <dbReference type="EMBL" id="VFT77858.1"/>
    </source>
</evidence>
<dbReference type="Pfam" id="PF00622">
    <property type="entry name" value="SPRY"/>
    <property type="match status" value="1"/>
</dbReference>
<dbReference type="InterPro" id="IPR050618">
    <property type="entry name" value="Ubq-SigPath_Reg"/>
</dbReference>
<organism evidence="5 6">
    <name type="scientific">Aphanomyces stellatus</name>
    <dbReference type="NCBI Taxonomy" id="120398"/>
    <lineage>
        <taxon>Eukaryota</taxon>
        <taxon>Sar</taxon>
        <taxon>Stramenopiles</taxon>
        <taxon>Oomycota</taxon>
        <taxon>Saprolegniomycetes</taxon>
        <taxon>Saprolegniales</taxon>
        <taxon>Verrucalvaceae</taxon>
        <taxon>Aphanomyces</taxon>
    </lineage>
</organism>
<accession>A0A485K6C5</accession>
<dbReference type="PANTHER" id="PTHR12864">
    <property type="entry name" value="RAN BINDING PROTEIN 9-RELATED"/>
    <property type="match status" value="1"/>
</dbReference>
<dbReference type="PROSITE" id="PS50181">
    <property type="entry name" value="FBOX"/>
    <property type="match status" value="1"/>
</dbReference>
<dbReference type="EMBL" id="CAADRA010000037">
    <property type="protein sequence ID" value="VFT77858.1"/>
    <property type="molecule type" value="Genomic_DNA"/>
</dbReference>
<dbReference type="InterPro" id="IPR036047">
    <property type="entry name" value="F-box-like_dom_sf"/>
</dbReference>
<gene>
    <name evidence="5" type="primary">Aste57867_633</name>
    <name evidence="4" type="ORF">As57867_000632</name>
    <name evidence="5" type="ORF">ASTE57867_633</name>
</gene>
<feature type="domain" description="B30.2/SPRY" evidence="3">
    <location>
        <begin position="95"/>
        <end position="317"/>
    </location>
</feature>
<evidence type="ECO:0000256" key="1">
    <source>
        <dbReference type="SAM" id="MobiDB-lite"/>
    </source>
</evidence>
<evidence type="ECO:0000313" key="6">
    <source>
        <dbReference type="Proteomes" id="UP000332933"/>
    </source>
</evidence>
<reference evidence="5 6" key="1">
    <citation type="submission" date="2019-03" db="EMBL/GenBank/DDBJ databases">
        <authorList>
            <person name="Gaulin E."/>
            <person name="Dumas B."/>
        </authorList>
    </citation>
    <scope>NUCLEOTIDE SEQUENCE [LARGE SCALE GENOMIC DNA]</scope>
    <source>
        <strain evidence="5">CBS 568.67</strain>
    </source>
</reference>
<dbReference type="InterPro" id="IPR013320">
    <property type="entry name" value="ConA-like_dom_sf"/>
</dbReference>
<dbReference type="EMBL" id="VJMH01000037">
    <property type="protein sequence ID" value="KAF0719982.1"/>
    <property type="molecule type" value="Genomic_DNA"/>
</dbReference>
<dbReference type="OrthoDB" id="258495at2759"/>
<feature type="compositionally biased region" description="Acidic residues" evidence="1">
    <location>
        <begin position="373"/>
        <end position="404"/>
    </location>
</feature>
<dbReference type="CDD" id="cd12885">
    <property type="entry name" value="SPRY_RanBP_like"/>
    <property type="match status" value="1"/>
</dbReference>
<protein>
    <submittedName>
        <fullName evidence="5">Aste57867_633 protein</fullName>
    </submittedName>
</protein>
<dbReference type="Gene3D" id="2.60.120.920">
    <property type="match status" value="1"/>
</dbReference>
<evidence type="ECO:0000313" key="4">
    <source>
        <dbReference type="EMBL" id="KAF0719982.1"/>
    </source>
</evidence>
<keyword evidence="6" id="KW-1185">Reference proteome</keyword>
<sequence length="421" mass="47069">MDLLPAETVRHVAGFLDVRDLKAISITCKFTSRMVHSKNSSLWKNQFLRRWGRLNFVLDPAVPLILSPLLLRQCETESACYRLLTHMVQRLPSYANLDHTHQVAHFLPQHRFRTLEHSRGRSNAPVKIAFDSTLMGGDRCVRSNAPFSTSPHAFIHRCRMSVMKDEYHVGISGNGYFEITIGDPLPVEPASTPELERRRTILSFLQGHNNCVAIGVADRSFRVVGNQPGWRGLSFGYHGDDGNAFHQSTRGEVYGPTFGAGDTVGCALVDAGSTLVFTINGKMAGPPIPCRTSYPLFPVVGIDAPHVVSWNFGDRPFTYDAESVYMNLLVDSFEWEEASDVTDDAASHSGSSEVEDYDEEFAMEYVLAVDYDDEEDDEWIPEYDYDDEEEDSDVDDEDMDEMAEEVPLLPLVPASASGRTT</sequence>
<dbReference type="Proteomes" id="UP000332933">
    <property type="component" value="Unassembled WGS sequence"/>
</dbReference>
<feature type="region of interest" description="Disordered" evidence="1">
    <location>
        <begin position="373"/>
        <end position="421"/>
    </location>
</feature>